<protein>
    <submittedName>
        <fullName evidence="3">Uncharacterized protein</fullName>
    </submittedName>
</protein>
<name>A0AAD9L2N2_RIDPI</name>
<feature type="compositionally biased region" description="Polar residues" evidence="1">
    <location>
        <begin position="1"/>
        <end position="13"/>
    </location>
</feature>
<evidence type="ECO:0000256" key="2">
    <source>
        <dbReference type="SAM" id="Phobius"/>
    </source>
</evidence>
<feature type="region of interest" description="Disordered" evidence="1">
    <location>
        <begin position="67"/>
        <end position="86"/>
    </location>
</feature>
<proteinExistence type="predicted"/>
<dbReference type="AlphaFoldDB" id="A0AAD9L2N2"/>
<keyword evidence="4" id="KW-1185">Reference proteome</keyword>
<dbReference type="EMBL" id="JAODUO010000403">
    <property type="protein sequence ID" value="KAK2181273.1"/>
    <property type="molecule type" value="Genomic_DNA"/>
</dbReference>
<feature type="region of interest" description="Disordered" evidence="1">
    <location>
        <begin position="1"/>
        <end position="21"/>
    </location>
</feature>
<evidence type="ECO:0000256" key="1">
    <source>
        <dbReference type="SAM" id="MobiDB-lite"/>
    </source>
</evidence>
<accession>A0AAD9L2N2</accession>
<keyword evidence="2" id="KW-0472">Membrane</keyword>
<reference evidence="3" key="1">
    <citation type="journal article" date="2023" name="Mol. Biol. Evol.">
        <title>Third-Generation Sequencing Reveals the Adaptive Role of the Epigenome in Three Deep-Sea Polychaetes.</title>
        <authorList>
            <person name="Perez M."/>
            <person name="Aroh O."/>
            <person name="Sun Y."/>
            <person name="Lan Y."/>
            <person name="Juniper S.K."/>
            <person name="Young C.R."/>
            <person name="Angers B."/>
            <person name="Qian P.Y."/>
        </authorList>
    </citation>
    <scope>NUCLEOTIDE SEQUENCE</scope>
    <source>
        <strain evidence="3">R07B-5</strain>
    </source>
</reference>
<keyword evidence="2" id="KW-0812">Transmembrane</keyword>
<dbReference type="Proteomes" id="UP001209878">
    <property type="component" value="Unassembled WGS sequence"/>
</dbReference>
<gene>
    <name evidence="3" type="ORF">NP493_402g00008</name>
</gene>
<evidence type="ECO:0000313" key="3">
    <source>
        <dbReference type="EMBL" id="KAK2181273.1"/>
    </source>
</evidence>
<evidence type="ECO:0000313" key="4">
    <source>
        <dbReference type="Proteomes" id="UP001209878"/>
    </source>
</evidence>
<keyword evidence="2" id="KW-1133">Transmembrane helix</keyword>
<feature type="transmembrane region" description="Helical" evidence="2">
    <location>
        <begin position="27"/>
        <end position="50"/>
    </location>
</feature>
<sequence>MGSSVQPTIQPTDTPVDPTYHPLSGGAIAGIVTGVLAGLVITGLILVLVAQRSGRLPPMPKILRHIRRQKDDTDEIVPSSNGATAQ</sequence>
<organism evidence="3 4">
    <name type="scientific">Ridgeia piscesae</name>
    <name type="common">Tubeworm</name>
    <dbReference type="NCBI Taxonomy" id="27915"/>
    <lineage>
        <taxon>Eukaryota</taxon>
        <taxon>Metazoa</taxon>
        <taxon>Spiralia</taxon>
        <taxon>Lophotrochozoa</taxon>
        <taxon>Annelida</taxon>
        <taxon>Polychaeta</taxon>
        <taxon>Sedentaria</taxon>
        <taxon>Canalipalpata</taxon>
        <taxon>Sabellida</taxon>
        <taxon>Siboglinidae</taxon>
        <taxon>Ridgeia</taxon>
    </lineage>
</organism>
<comment type="caution">
    <text evidence="3">The sequence shown here is derived from an EMBL/GenBank/DDBJ whole genome shotgun (WGS) entry which is preliminary data.</text>
</comment>